<dbReference type="InterPro" id="IPR000905">
    <property type="entry name" value="Gcp-like_dom"/>
</dbReference>
<evidence type="ECO:0000313" key="3">
    <source>
        <dbReference type="Proteomes" id="UP000886743"/>
    </source>
</evidence>
<reference evidence="2" key="1">
    <citation type="submission" date="2020-10" db="EMBL/GenBank/DDBJ databases">
        <authorList>
            <person name="Gilroy R."/>
        </authorList>
    </citation>
    <scope>NUCLEOTIDE SEQUENCE</scope>
    <source>
        <strain evidence="2">4920</strain>
    </source>
</reference>
<reference evidence="2" key="2">
    <citation type="journal article" date="2021" name="PeerJ">
        <title>Extensive microbial diversity within the chicken gut microbiome revealed by metagenomics and culture.</title>
        <authorList>
            <person name="Gilroy R."/>
            <person name="Ravi A."/>
            <person name="Getino M."/>
            <person name="Pursley I."/>
            <person name="Horton D.L."/>
            <person name="Alikhan N.F."/>
            <person name="Baker D."/>
            <person name="Gharbi K."/>
            <person name="Hall N."/>
            <person name="Watson M."/>
            <person name="Adriaenssens E.M."/>
            <person name="Foster-Nyarko E."/>
            <person name="Jarju S."/>
            <person name="Secka A."/>
            <person name="Antonio M."/>
            <person name="Oren A."/>
            <person name="Chaudhuri R.R."/>
            <person name="La Ragione R."/>
            <person name="Hildebrand F."/>
            <person name="Pallen M.J."/>
        </authorList>
    </citation>
    <scope>NUCLEOTIDE SEQUENCE</scope>
    <source>
        <strain evidence="2">4920</strain>
    </source>
</reference>
<name>A0A9D1NGT3_9FIRM</name>
<proteinExistence type="predicted"/>
<dbReference type="InterPro" id="IPR043129">
    <property type="entry name" value="ATPase_NBD"/>
</dbReference>
<dbReference type="CDD" id="cd24032">
    <property type="entry name" value="ASKHA_NBD_TsaB"/>
    <property type="match status" value="1"/>
</dbReference>
<gene>
    <name evidence="2" type="primary">tsaB</name>
    <name evidence="2" type="ORF">IAC74_03205</name>
</gene>
<dbReference type="AlphaFoldDB" id="A0A9D1NGT3"/>
<dbReference type="SUPFAM" id="SSF53067">
    <property type="entry name" value="Actin-like ATPase domain"/>
    <property type="match status" value="2"/>
</dbReference>
<evidence type="ECO:0000313" key="2">
    <source>
        <dbReference type="EMBL" id="HIV02556.1"/>
    </source>
</evidence>
<dbReference type="EMBL" id="DVOF01000090">
    <property type="protein sequence ID" value="HIV02556.1"/>
    <property type="molecule type" value="Genomic_DNA"/>
</dbReference>
<comment type="caution">
    <text evidence="2">The sequence shown here is derived from an EMBL/GenBank/DDBJ whole genome shotgun (WGS) entry which is preliminary data.</text>
</comment>
<feature type="domain" description="Gcp-like" evidence="1">
    <location>
        <begin position="31"/>
        <end position="226"/>
    </location>
</feature>
<organism evidence="2 3">
    <name type="scientific">Candidatus Aphodoplasma excrementigallinarum</name>
    <dbReference type="NCBI Taxonomy" id="2840673"/>
    <lineage>
        <taxon>Bacteria</taxon>
        <taxon>Bacillati</taxon>
        <taxon>Bacillota</taxon>
        <taxon>Clostridia</taxon>
        <taxon>Eubacteriales</taxon>
        <taxon>Candidatus Aphodoplasma</taxon>
    </lineage>
</organism>
<dbReference type="InterPro" id="IPR022496">
    <property type="entry name" value="T6A_TsaB"/>
</dbReference>
<dbReference type="GO" id="GO:0005829">
    <property type="term" value="C:cytosol"/>
    <property type="evidence" value="ECO:0007669"/>
    <property type="project" value="TreeGrafter"/>
</dbReference>
<dbReference type="Pfam" id="PF00814">
    <property type="entry name" value="TsaD"/>
    <property type="match status" value="1"/>
</dbReference>
<dbReference type="Proteomes" id="UP000886743">
    <property type="component" value="Unassembled WGS sequence"/>
</dbReference>
<dbReference type="NCBIfam" id="TIGR03725">
    <property type="entry name" value="T6A_YeaZ"/>
    <property type="match status" value="1"/>
</dbReference>
<sequence>MKLLAIDSSANVASAALMSDGVLIGEISTNYKKTHSQTLMPMIDALLRFVETDIQDIDLFAAADGPGSFTGLRIGLATIKGLAHACDKPVIGVSTLAALAYNVPCCEGLIVPILDARRDQVYTAAYVWKGNALQGIIEPCAISIHTLLDNVKAQERQAVFLGDGIARFGDEIQTALGGRASFVPGNACLQRASSVAAAALTLYAEQGAGTYNEIRPVYLRKSQAEREYEEKQKESNQEEQK</sequence>
<evidence type="ECO:0000259" key="1">
    <source>
        <dbReference type="Pfam" id="PF00814"/>
    </source>
</evidence>
<dbReference type="GO" id="GO:0002949">
    <property type="term" value="P:tRNA threonylcarbamoyladenosine modification"/>
    <property type="evidence" value="ECO:0007669"/>
    <property type="project" value="InterPro"/>
</dbReference>
<dbReference type="Gene3D" id="3.30.420.40">
    <property type="match status" value="2"/>
</dbReference>
<dbReference type="PANTHER" id="PTHR11735:SF11">
    <property type="entry name" value="TRNA THREONYLCARBAMOYLADENOSINE BIOSYNTHESIS PROTEIN TSAB"/>
    <property type="match status" value="1"/>
</dbReference>
<protein>
    <submittedName>
        <fullName evidence="2">tRNA (Adenosine(37)-N6)-threonylcarbamoyltransferase complex dimerization subunit type 1 TsaB</fullName>
    </submittedName>
</protein>
<dbReference type="PANTHER" id="PTHR11735">
    <property type="entry name" value="TRNA N6-ADENOSINE THREONYLCARBAMOYLTRANSFERASE"/>
    <property type="match status" value="1"/>
</dbReference>
<accession>A0A9D1NGT3</accession>